<protein>
    <submittedName>
        <fullName evidence="1">Uncharacterized protein</fullName>
    </submittedName>
</protein>
<evidence type="ECO:0000313" key="2">
    <source>
        <dbReference type="Proteomes" id="UP000092154"/>
    </source>
</evidence>
<dbReference type="Proteomes" id="UP000092154">
    <property type="component" value="Unassembled WGS sequence"/>
</dbReference>
<dbReference type="OrthoDB" id="2692480at2759"/>
<sequence length="123" mass="13711">MTVFFVVLKTDLLPVEVSNDARIFQIFQYLKSESDVGHRILGRTLYDQYKYYKLKNPVPVPGRITDSNSAATVQACLDKSNWEEVSARDTLDVPGQTLAASNVYIVIQPCGGEPQPSGYLLII</sequence>
<dbReference type="EMBL" id="KV448375">
    <property type="protein sequence ID" value="OAX37049.1"/>
    <property type="molecule type" value="Genomic_DNA"/>
</dbReference>
<dbReference type="InParanoid" id="A0A1B7MWS7"/>
<dbReference type="AlphaFoldDB" id="A0A1B7MWS7"/>
<keyword evidence="2" id="KW-1185">Reference proteome</keyword>
<evidence type="ECO:0000313" key="1">
    <source>
        <dbReference type="EMBL" id="OAX37049.1"/>
    </source>
</evidence>
<gene>
    <name evidence="1" type="ORF">K503DRAFT_258026</name>
</gene>
<organism evidence="1 2">
    <name type="scientific">Rhizopogon vinicolor AM-OR11-026</name>
    <dbReference type="NCBI Taxonomy" id="1314800"/>
    <lineage>
        <taxon>Eukaryota</taxon>
        <taxon>Fungi</taxon>
        <taxon>Dikarya</taxon>
        <taxon>Basidiomycota</taxon>
        <taxon>Agaricomycotina</taxon>
        <taxon>Agaricomycetes</taxon>
        <taxon>Agaricomycetidae</taxon>
        <taxon>Boletales</taxon>
        <taxon>Suillineae</taxon>
        <taxon>Rhizopogonaceae</taxon>
        <taxon>Rhizopogon</taxon>
    </lineage>
</organism>
<accession>A0A1B7MWS7</accession>
<name>A0A1B7MWS7_9AGAM</name>
<proteinExistence type="predicted"/>
<reference evidence="1 2" key="1">
    <citation type="submission" date="2016-06" db="EMBL/GenBank/DDBJ databases">
        <title>Comparative genomics of the ectomycorrhizal sister species Rhizopogon vinicolor and Rhizopogon vesiculosus (Basidiomycota: Boletales) reveals a divergence of the mating type B locus.</title>
        <authorList>
            <consortium name="DOE Joint Genome Institute"/>
            <person name="Mujic A.B."/>
            <person name="Kuo A."/>
            <person name="Tritt A."/>
            <person name="Lipzen A."/>
            <person name="Chen C."/>
            <person name="Johnson J."/>
            <person name="Sharma A."/>
            <person name="Barry K."/>
            <person name="Grigoriev I.V."/>
            <person name="Spatafora J.W."/>
        </authorList>
    </citation>
    <scope>NUCLEOTIDE SEQUENCE [LARGE SCALE GENOMIC DNA]</scope>
    <source>
        <strain evidence="1 2">AM-OR11-026</strain>
    </source>
</reference>